<comment type="caution">
    <text evidence="2">The sequence shown here is derived from an EMBL/GenBank/DDBJ whole genome shotgun (WGS) entry which is preliminary data.</text>
</comment>
<sequence length="115" mass="12996">MLFSWPPFVPPKPRTSAPKRLVATQPVSSQRNRIDSEKSWLDQQPVPSQFQQKPAISNNQTASGQLLRQTALGNKAYQAKEADKLAHRRLLQHAKLTGDQKNSRQHKGSQLDLFV</sequence>
<feature type="region of interest" description="Disordered" evidence="1">
    <location>
        <begin position="94"/>
        <end position="115"/>
    </location>
</feature>
<protein>
    <submittedName>
        <fullName evidence="2">Uncharacterized protein</fullName>
    </submittedName>
</protein>
<feature type="region of interest" description="Disordered" evidence="1">
    <location>
        <begin position="1"/>
        <end position="62"/>
    </location>
</feature>
<proteinExistence type="predicted"/>
<dbReference type="Proteomes" id="UP000244906">
    <property type="component" value="Unassembled WGS sequence"/>
</dbReference>
<reference evidence="2 3" key="1">
    <citation type="submission" date="2018-04" db="EMBL/GenBank/DDBJ databases">
        <title>Thalassorhabdus spongiae gen. nov., sp. nov., isolated from a marine sponge in South-West Iceland.</title>
        <authorList>
            <person name="Knobloch S."/>
            <person name="Daussin A."/>
            <person name="Johannsson R."/>
            <person name="Marteinsson V.T."/>
        </authorList>
    </citation>
    <scope>NUCLEOTIDE SEQUENCE [LARGE SCALE GENOMIC DNA]</scope>
    <source>
        <strain evidence="2 3">Hp12</strain>
    </source>
</reference>
<feature type="compositionally biased region" description="Polar residues" evidence="1">
    <location>
        <begin position="41"/>
        <end position="62"/>
    </location>
</feature>
<keyword evidence="3" id="KW-1185">Reference proteome</keyword>
<evidence type="ECO:0000313" key="2">
    <source>
        <dbReference type="EMBL" id="PVZ69027.1"/>
    </source>
</evidence>
<name>A0A2V1GWH9_9GAMM</name>
<dbReference type="AlphaFoldDB" id="A0A2V1GWH9"/>
<evidence type="ECO:0000313" key="3">
    <source>
        <dbReference type="Proteomes" id="UP000244906"/>
    </source>
</evidence>
<dbReference type="EMBL" id="QDDL01000004">
    <property type="protein sequence ID" value="PVZ69027.1"/>
    <property type="molecule type" value="Genomic_DNA"/>
</dbReference>
<organism evidence="2 3">
    <name type="scientific">Pelagibaculum spongiae</name>
    <dbReference type="NCBI Taxonomy" id="2080658"/>
    <lineage>
        <taxon>Bacteria</taxon>
        <taxon>Pseudomonadati</taxon>
        <taxon>Pseudomonadota</taxon>
        <taxon>Gammaproteobacteria</taxon>
        <taxon>Oceanospirillales</taxon>
        <taxon>Pelagibaculum</taxon>
    </lineage>
</organism>
<gene>
    <name evidence="2" type="ORF">DC094_12405</name>
</gene>
<evidence type="ECO:0000256" key="1">
    <source>
        <dbReference type="SAM" id="MobiDB-lite"/>
    </source>
</evidence>
<accession>A0A2V1GWH9</accession>
<dbReference type="RefSeq" id="WP_116687409.1">
    <property type="nucleotide sequence ID" value="NZ_CAWNYD010000004.1"/>
</dbReference>